<evidence type="ECO:0000256" key="1">
    <source>
        <dbReference type="SAM" id="MobiDB-lite"/>
    </source>
</evidence>
<feature type="compositionally biased region" description="Polar residues" evidence="1">
    <location>
        <begin position="458"/>
        <end position="472"/>
    </location>
</feature>
<organism evidence="2 3">
    <name type="scientific">Kalanchoe fedtschenkoi</name>
    <name type="common">Lavender scallops</name>
    <name type="synonym">South American air plant</name>
    <dbReference type="NCBI Taxonomy" id="63787"/>
    <lineage>
        <taxon>Eukaryota</taxon>
        <taxon>Viridiplantae</taxon>
        <taxon>Streptophyta</taxon>
        <taxon>Embryophyta</taxon>
        <taxon>Tracheophyta</taxon>
        <taxon>Spermatophyta</taxon>
        <taxon>Magnoliopsida</taxon>
        <taxon>eudicotyledons</taxon>
        <taxon>Gunneridae</taxon>
        <taxon>Pentapetalae</taxon>
        <taxon>Saxifragales</taxon>
        <taxon>Crassulaceae</taxon>
        <taxon>Kalanchoe</taxon>
    </lineage>
</organism>
<evidence type="ECO:0008006" key="4">
    <source>
        <dbReference type="Google" id="ProtNLM"/>
    </source>
</evidence>
<dbReference type="EnsemblPlants" id="Kaladp0099s0028.1.v1.1">
    <property type="protein sequence ID" value="Kaladp0099s0028.1.v1.1"/>
    <property type="gene ID" value="Kaladp0099s0028.v1.1"/>
</dbReference>
<feature type="compositionally biased region" description="Polar residues" evidence="1">
    <location>
        <begin position="346"/>
        <end position="356"/>
    </location>
</feature>
<feature type="region of interest" description="Disordered" evidence="1">
    <location>
        <begin position="588"/>
        <end position="627"/>
    </location>
</feature>
<dbReference type="AlphaFoldDB" id="A0A7N0V4L4"/>
<feature type="compositionally biased region" description="Basic and acidic residues" evidence="1">
    <location>
        <begin position="597"/>
        <end position="608"/>
    </location>
</feature>
<dbReference type="Proteomes" id="UP000594263">
    <property type="component" value="Unplaced"/>
</dbReference>
<feature type="compositionally biased region" description="Polar residues" evidence="1">
    <location>
        <begin position="723"/>
        <end position="742"/>
    </location>
</feature>
<accession>A0A7N0V4L4</accession>
<feature type="region of interest" description="Disordered" evidence="1">
    <location>
        <begin position="684"/>
        <end position="756"/>
    </location>
</feature>
<dbReference type="PANTHER" id="PTHR34282:SF1">
    <property type="entry name" value="DUF3741 DOMAIN-CONTAINING PROTEIN"/>
    <property type="match status" value="1"/>
</dbReference>
<keyword evidence="3" id="KW-1185">Reference proteome</keyword>
<protein>
    <recommendedName>
        <fullName evidence="4">DUF3741 domain-containing protein</fullName>
    </recommendedName>
</protein>
<reference evidence="2" key="1">
    <citation type="submission" date="2021-01" db="UniProtKB">
        <authorList>
            <consortium name="EnsemblPlants"/>
        </authorList>
    </citation>
    <scope>IDENTIFICATION</scope>
</reference>
<feature type="compositionally biased region" description="Basic and acidic residues" evidence="1">
    <location>
        <begin position="686"/>
        <end position="711"/>
    </location>
</feature>
<dbReference type="PANTHER" id="PTHR34282">
    <property type="entry name" value="OS01G0228800 PROTEIN-RELATED"/>
    <property type="match status" value="1"/>
</dbReference>
<feature type="compositionally biased region" description="Basic and acidic residues" evidence="1">
    <location>
        <begin position="10"/>
        <end position="19"/>
    </location>
</feature>
<feature type="region of interest" description="Disordered" evidence="1">
    <location>
        <begin position="455"/>
        <end position="474"/>
    </location>
</feature>
<evidence type="ECO:0000313" key="3">
    <source>
        <dbReference type="Proteomes" id="UP000594263"/>
    </source>
</evidence>
<name>A0A7N0V4L4_KALFE</name>
<proteinExistence type="predicted"/>
<sequence length="993" mass="111127">MFYEPVLPDTHGRSMEGRRGARGMAASKTGASKMDGVHKRSSSGSGSFAVENSSKQLVPFSQGRGGNQMGDLLGVLDFAFNNGQKLMMDSSMSRSLLAFLQQISHGSVIDFRNFGRKGNVNGASSSAFQISTFHINEISKGAQKLNNILAACSKGVNGDRYTIEIGKELFRSAKDLEESLRMLVGLQEASSNMTAQRKNRIRLLEGSEEDEDDNTAMLEKQKQITRPRFSFDKQSNSNNAIINQETSKSLRQRSEALAYLAKAHISEANHTVSHRRSFSYGGELSSNTSATEKRTETSLNTLKSEKKGLPNVIAKLMGLEEVPPNEKSKHEIRKEPELKQKDGTTIKMTHGSTASHSENKGVELSSAQMVKARLLQGDKIPIFKGAPFEAPQKKRHENSHPGTAAIQGEKSLAMMERTNKSKIPETKILRSSQHHLVQKGSQEQERKYNFPNERKVRSATNNTPNFSVTSDGVQLHQEEKKILISKEMHNESKFETEKRNSKRTPAEIQQRPQNGFGLGRRILFGQPEKINKMHKLNRTDKKLGKERLHVKNQKISEGVVIASTEVDQDLHTSKKENPQLSNEIQHFQTGEPVSASSEEHSSIIRDPDNPNDNNSCIITTSMATDKDSDHITFSEHHGAEEDSKKRNAPPLKEEKYVLVSTSMSKVPNSKVLKSNSLKMINQTINRNKEQPKSSNRSEEHQSAASKEKETLQDDLSYAKNLADYSSRSSTQPSETTTKPPENQTEKPPALHRPDMRDITDGIASQATGREHAPLCRIANSGEPISCDTQPKEAGINRMSPESEMSHPLQAVGHKTHKTKKSDTLTEEENKLKHIIALNEQFLNTAEALFKLNIPVNILQAGDQECGDKENKDMLDAGVEIMKRKGRKQELAVHPFTKKSISFLKVGSLDDLVKQLYRDFETLKSYGGTWGDDPGAYLLKMVQRDMYYGEPDINCMWDYGWDCSTFSLADKDDTIQQLERYILNDLMDDILENF</sequence>
<dbReference type="Gramene" id="Kaladp0099s0028.1.v1.1">
    <property type="protein sequence ID" value="Kaladp0099s0028.1.v1.1"/>
    <property type="gene ID" value="Kaladp0099s0028.v1.1"/>
</dbReference>
<feature type="region of interest" description="Disordered" evidence="1">
    <location>
        <begin position="321"/>
        <end position="361"/>
    </location>
</feature>
<dbReference type="OMA" id="PDVNCMW"/>
<feature type="region of interest" description="Disordered" evidence="1">
    <location>
        <begin position="270"/>
        <end position="304"/>
    </location>
</feature>
<feature type="region of interest" description="Disordered" evidence="1">
    <location>
        <begin position="1"/>
        <end position="49"/>
    </location>
</feature>
<evidence type="ECO:0000313" key="2">
    <source>
        <dbReference type="EnsemblPlants" id="Kaladp0099s0028.1.v1.1"/>
    </source>
</evidence>
<feature type="compositionally biased region" description="Basic and acidic residues" evidence="1">
    <location>
        <begin position="324"/>
        <end position="344"/>
    </location>
</feature>